<protein>
    <submittedName>
        <fullName evidence="1">Gag-pol polyprotein</fullName>
    </submittedName>
</protein>
<dbReference type="PANTHER" id="PTHR24559:SF444">
    <property type="entry name" value="REVERSE TRANSCRIPTASE DOMAIN-CONTAINING PROTEIN"/>
    <property type="match status" value="1"/>
</dbReference>
<dbReference type="Proteomes" id="UP000887116">
    <property type="component" value="Unassembled WGS sequence"/>
</dbReference>
<gene>
    <name evidence="1" type="primary">RF55_14648</name>
    <name evidence="1" type="ORF">TNCT_580521</name>
</gene>
<organism evidence="1 2">
    <name type="scientific">Trichonephila clavata</name>
    <name type="common">Joro spider</name>
    <name type="synonym">Nephila clavata</name>
    <dbReference type="NCBI Taxonomy" id="2740835"/>
    <lineage>
        <taxon>Eukaryota</taxon>
        <taxon>Metazoa</taxon>
        <taxon>Ecdysozoa</taxon>
        <taxon>Arthropoda</taxon>
        <taxon>Chelicerata</taxon>
        <taxon>Arachnida</taxon>
        <taxon>Araneae</taxon>
        <taxon>Araneomorphae</taxon>
        <taxon>Entelegynae</taxon>
        <taxon>Araneoidea</taxon>
        <taxon>Nephilidae</taxon>
        <taxon>Trichonephila</taxon>
    </lineage>
</organism>
<accession>A0A8X6KMI1</accession>
<evidence type="ECO:0000313" key="2">
    <source>
        <dbReference type="Proteomes" id="UP000887116"/>
    </source>
</evidence>
<sequence length="120" mass="14268">MVAEIGYKYFIDSKLFKYLKKTPSSVVPYFVVHQFKKSIRKEFKYLMAQGIIRPSKSPWASPLHVVKKSNGEYRPCGDYRRLNSVTVSDSYPVTHIQDCTRNLYRKLYSLLWIWPERIIK</sequence>
<dbReference type="EMBL" id="BMAO01011783">
    <property type="protein sequence ID" value="GFQ76368.1"/>
    <property type="molecule type" value="Genomic_DNA"/>
</dbReference>
<reference evidence="1" key="1">
    <citation type="submission" date="2020-07" db="EMBL/GenBank/DDBJ databases">
        <title>Multicomponent nature underlies the extraordinary mechanical properties of spider dragline silk.</title>
        <authorList>
            <person name="Kono N."/>
            <person name="Nakamura H."/>
            <person name="Mori M."/>
            <person name="Yoshida Y."/>
            <person name="Ohtoshi R."/>
            <person name="Malay A.D."/>
            <person name="Moran D.A.P."/>
            <person name="Tomita M."/>
            <person name="Numata K."/>
            <person name="Arakawa K."/>
        </authorList>
    </citation>
    <scope>NUCLEOTIDE SEQUENCE</scope>
</reference>
<dbReference type="GO" id="GO:0071897">
    <property type="term" value="P:DNA biosynthetic process"/>
    <property type="evidence" value="ECO:0007669"/>
    <property type="project" value="UniProtKB-ARBA"/>
</dbReference>
<dbReference type="PANTHER" id="PTHR24559">
    <property type="entry name" value="TRANSPOSON TY3-I GAG-POL POLYPROTEIN"/>
    <property type="match status" value="1"/>
</dbReference>
<proteinExistence type="predicted"/>
<comment type="caution">
    <text evidence="1">The sequence shown here is derived from an EMBL/GenBank/DDBJ whole genome shotgun (WGS) entry which is preliminary data.</text>
</comment>
<dbReference type="InterPro" id="IPR053134">
    <property type="entry name" value="RNA-dir_DNA_polymerase"/>
</dbReference>
<dbReference type="Gene3D" id="3.10.10.10">
    <property type="entry name" value="HIV Type 1 Reverse Transcriptase, subunit A, domain 1"/>
    <property type="match status" value="1"/>
</dbReference>
<dbReference type="SUPFAM" id="SSF56672">
    <property type="entry name" value="DNA/RNA polymerases"/>
    <property type="match status" value="1"/>
</dbReference>
<dbReference type="InterPro" id="IPR043502">
    <property type="entry name" value="DNA/RNA_pol_sf"/>
</dbReference>
<name>A0A8X6KMI1_TRICU</name>
<evidence type="ECO:0000313" key="1">
    <source>
        <dbReference type="EMBL" id="GFQ76368.1"/>
    </source>
</evidence>
<dbReference type="OrthoDB" id="6429476at2759"/>
<keyword evidence="2" id="KW-1185">Reference proteome</keyword>
<dbReference type="AlphaFoldDB" id="A0A8X6KMI1"/>